<feature type="coiled-coil region" evidence="9">
    <location>
        <begin position="286"/>
        <end position="323"/>
    </location>
</feature>
<accession>A0A1M4U2S6</accession>
<evidence type="ECO:0000256" key="7">
    <source>
        <dbReference type="ARBA" id="ARBA00022840"/>
    </source>
</evidence>
<feature type="domain" description="Histidine kinase" evidence="11">
    <location>
        <begin position="343"/>
        <end position="549"/>
    </location>
</feature>
<evidence type="ECO:0000256" key="3">
    <source>
        <dbReference type="ARBA" id="ARBA00022553"/>
    </source>
</evidence>
<dbReference type="PANTHER" id="PTHR43065">
    <property type="entry name" value="SENSOR HISTIDINE KINASE"/>
    <property type="match status" value="1"/>
</dbReference>
<keyword evidence="13" id="KW-1185">Reference proteome</keyword>
<dbReference type="Gene3D" id="1.10.287.130">
    <property type="match status" value="1"/>
</dbReference>
<dbReference type="InterPro" id="IPR001638">
    <property type="entry name" value="Solute-binding_3/MltF_N"/>
</dbReference>
<evidence type="ECO:0000259" key="11">
    <source>
        <dbReference type="PROSITE" id="PS50109"/>
    </source>
</evidence>
<keyword evidence="6 12" id="KW-0418">Kinase</keyword>
<dbReference type="SMART" id="SM00387">
    <property type="entry name" value="HATPase_c"/>
    <property type="match status" value="1"/>
</dbReference>
<feature type="transmembrane region" description="Helical" evidence="10">
    <location>
        <begin position="264"/>
        <end position="286"/>
    </location>
</feature>
<dbReference type="InterPro" id="IPR036890">
    <property type="entry name" value="HATPase_C_sf"/>
</dbReference>
<keyword evidence="9" id="KW-0175">Coiled coil</keyword>
<protein>
    <recommendedName>
        <fullName evidence="2">histidine kinase</fullName>
        <ecNumber evidence="2">2.7.13.3</ecNumber>
    </recommendedName>
</protein>
<dbReference type="GO" id="GO:0016020">
    <property type="term" value="C:membrane"/>
    <property type="evidence" value="ECO:0007669"/>
    <property type="project" value="InterPro"/>
</dbReference>
<dbReference type="GO" id="GO:0005524">
    <property type="term" value="F:ATP binding"/>
    <property type="evidence" value="ECO:0007669"/>
    <property type="project" value="UniProtKB-KW"/>
</dbReference>
<gene>
    <name evidence="12" type="ORF">SAMN05444392_101778</name>
</gene>
<evidence type="ECO:0000256" key="6">
    <source>
        <dbReference type="ARBA" id="ARBA00022777"/>
    </source>
</evidence>
<dbReference type="SMART" id="SM00079">
    <property type="entry name" value="PBPe"/>
    <property type="match status" value="1"/>
</dbReference>
<sequence length="561" mass="64570">MRRLVFVIILFSLFSLFGFSSISSIVGNEPIRTIRIAGDRHFPPFEFLSENGVYTGFNVDVMNAISIQTGIRFEFVPMPWEQAIKALHRGQVDAIQGMKYSVARDRVYDFSKPYFTSRQAIFVRKDNLYVRELKDIKKMRVAVQKGDIANELIQSDHGNQLVEVMNQQEAIQLLADGKVDAFVGNRITGQYFVQTMKKQSMIKIVGEPLHPQDYGLAVLPKNKQLLTVINEGISMIKKDGTYIKIEKKWFGEYIMPLSAEIERWMFWLKVGVGVAALLLLGIFWWNRQLKKEVAKRTHEIERMNQLLQEKLDLLEEHHRFQQRLEIQMTESNRLRSLGQLMLGIAHEIRNPLTSILTYTQLLPQKMNNPTFCKNFSEQVTSEITRLNDLVNDLLNYARPRKSTPALFQLHDLVEHIMLLLNAKCHEKNLTVQIDISRSCELYADRHQVQQILLNLIMNAIQALDLGGQLMISARSIEKHVRIEVIDNGHGIEEEEIYRIFEPFYSNKNGGIGLGLAISYQLIKENHGSVHVKSQLEKGTNFTLTFPNQLPKEDVNILCTTS</sequence>
<dbReference type="EMBL" id="FQVL01000001">
    <property type="protein sequence ID" value="SHE50993.1"/>
    <property type="molecule type" value="Genomic_DNA"/>
</dbReference>
<dbReference type="STRING" id="112248.SAMN05444392_101778"/>
<dbReference type="Gene3D" id="3.40.190.10">
    <property type="entry name" value="Periplasmic binding protein-like II"/>
    <property type="match status" value="2"/>
</dbReference>
<dbReference type="InterPro" id="IPR005467">
    <property type="entry name" value="His_kinase_dom"/>
</dbReference>
<dbReference type="OrthoDB" id="9784397at2"/>
<dbReference type="Pfam" id="PF02518">
    <property type="entry name" value="HATPase_c"/>
    <property type="match status" value="1"/>
</dbReference>
<dbReference type="InterPro" id="IPR001320">
    <property type="entry name" value="Iontro_rcpt_C"/>
</dbReference>
<organism evidence="12 13">
    <name type="scientific">Seinonella peptonophila</name>
    <dbReference type="NCBI Taxonomy" id="112248"/>
    <lineage>
        <taxon>Bacteria</taxon>
        <taxon>Bacillati</taxon>
        <taxon>Bacillota</taxon>
        <taxon>Bacilli</taxon>
        <taxon>Bacillales</taxon>
        <taxon>Thermoactinomycetaceae</taxon>
        <taxon>Seinonella</taxon>
    </lineage>
</organism>
<keyword evidence="3" id="KW-0597">Phosphoprotein</keyword>
<evidence type="ECO:0000256" key="8">
    <source>
        <dbReference type="ARBA" id="ARBA00023012"/>
    </source>
</evidence>
<dbReference type="SMART" id="SM00388">
    <property type="entry name" value="HisKA"/>
    <property type="match status" value="1"/>
</dbReference>
<keyword evidence="7" id="KW-0067">ATP-binding</keyword>
<dbReference type="InterPro" id="IPR004358">
    <property type="entry name" value="Sig_transdc_His_kin-like_C"/>
</dbReference>
<dbReference type="Gene3D" id="3.30.565.10">
    <property type="entry name" value="Histidine kinase-like ATPase, C-terminal domain"/>
    <property type="match status" value="1"/>
</dbReference>
<keyword evidence="4" id="KW-0808">Transferase</keyword>
<dbReference type="AlphaFoldDB" id="A0A1M4U2S6"/>
<evidence type="ECO:0000256" key="1">
    <source>
        <dbReference type="ARBA" id="ARBA00000085"/>
    </source>
</evidence>
<dbReference type="InterPro" id="IPR003661">
    <property type="entry name" value="HisK_dim/P_dom"/>
</dbReference>
<dbReference type="EC" id="2.7.13.3" evidence="2"/>
<evidence type="ECO:0000256" key="10">
    <source>
        <dbReference type="SAM" id="Phobius"/>
    </source>
</evidence>
<comment type="catalytic activity">
    <reaction evidence="1">
        <text>ATP + protein L-histidine = ADP + protein N-phospho-L-histidine.</text>
        <dbReference type="EC" id="2.7.13.3"/>
    </reaction>
</comment>
<evidence type="ECO:0000256" key="9">
    <source>
        <dbReference type="SAM" id="Coils"/>
    </source>
</evidence>
<evidence type="ECO:0000313" key="12">
    <source>
        <dbReference type="EMBL" id="SHE50993.1"/>
    </source>
</evidence>
<evidence type="ECO:0000313" key="13">
    <source>
        <dbReference type="Proteomes" id="UP000184476"/>
    </source>
</evidence>
<keyword evidence="10" id="KW-0812">Transmembrane</keyword>
<keyword evidence="10" id="KW-0472">Membrane</keyword>
<dbReference type="PROSITE" id="PS50109">
    <property type="entry name" value="HIS_KIN"/>
    <property type="match status" value="1"/>
</dbReference>
<dbReference type="PANTHER" id="PTHR43065:SF10">
    <property type="entry name" value="PEROXIDE STRESS-ACTIVATED HISTIDINE KINASE MAK3"/>
    <property type="match status" value="1"/>
</dbReference>
<dbReference type="RefSeq" id="WP_073152235.1">
    <property type="nucleotide sequence ID" value="NZ_FQVL01000001.1"/>
</dbReference>
<name>A0A1M4U2S6_9BACL</name>
<dbReference type="SUPFAM" id="SSF55874">
    <property type="entry name" value="ATPase domain of HSP90 chaperone/DNA topoisomerase II/histidine kinase"/>
    <property type="match status" value="1"/>
</dbReference>
<dbReference type="InterPro" id="IPR003594">
    <property type="entry name" value="HATPase_dom"/>
</dbReference>
<dbReference type="PRINTS" id="PR00344">
    <property type="entry name" value="BCTRLSENSOR"/>
</dbReference>
<dbReference type="InterPro" id="IPR036097">
    <property type="entry name" value="HisK_dim/P_sf"/>
</dbReference>
<dbReference type="Pfam" id="PF00497">
    <property type="entry name" value="SBP_bac_3"/>
    <property type="match status" value="1"/>
</dbReference>
<keyword evidence="5" id="KW-0547">Nucleotide-binding</keyword>
<dbReference type="SUPFAM" id="SSF53850">
    <property type="entry name" value="Periplasmic binding protein-like II"/>
    <property type="match status" value="1"/>
</dbReference>
<dbReference type="CDD" id="cd13704">
    <property type="entry name" value="PBP2_HisK"/>
    <property type="match status" value="1"/>
</dbReference>
<keyword evidence="8" id="KW-0902">Two-component regulatory system</keyword>
<keyword evidence="10" id="KW-1133">Transmembrane helix</keyword>
<dbReference type="Proteomes" id="UP000184476">
    <property type="component" value="Unassembled WGS sequence"/>
</dbReference>
<dbReference type="SMART" id="SM00062">
    <property type="entry name" value="PBPb"/>
    <property type="match status" value="1"/>
</dbReference>
<dbReference type="GO" id="GO:0015276">
    <property type="term" value="F:ligand-gated monoatomic ion channel activity"/>
    <property type="evidence" value="ECO:0007669"/>
    <property type="project" value="InterPro"/>
</dbReference>
<dbReference type="CDD" id="cd00082">
    <property type="entry name" value="HisKA"/>
    <property type="match status" value="1"/>
</dbReference>
<dbReference type="GO" id="GO:0000155">
    <property type="term" value="F:phosphorelay sensor kinase activity"/>
    <property type="evidence" value="ECO:0007669"/>
    <property type="project" value="InterPro"/>
</dbReference>
<dbReference type="Pfam" id="PF00512">
    <property type="entry name" value="HisKA"/>
    <property type="match status" value="1"/>
</dbReference>
<evidence type="ECO:0000256" key="2">
    <source>
        <dbReference type="ARBA" id="ARBA00012438"/>
    </source>
</evidence>
<evidence type="ECO:0000256" key="5">
    <source>
        <dbReference type="ARBA" id="ARBA00022741"/>
    </source>
</evidence>
<dbReference type="SUPFAM" id="SSF47384">
    <property type="entry name" value="Homodimeric domain of signal transducing histidine kinase"/>
    <property type="match status" value="1"/>
</dbReference>
<reference evidence="12 13" key="1">
    <citation type="submission" date="2016-11" db="EMBL/GenBank/DDBJ databases">
        <authorList>
            <person name="Jaros S."/>
            <person name="Januszkiewicz K."/>
            <person name="Wedrychowicz H."/>
        </authorList>
    </citation>
    <scope>NUCLEOTIDE SEQUENCE [LARGE SCALE GENOMIC DNA]</scope>
    <source>
        <strain evidence="12 13">DSM 44666</strain>
    </source>
</reference>
<proteinExistence type="predicted"/>
<evidence type="ECO:0000256" key="4">
    <source>
        <dbReference type="ARBA" id="ARBA00022679"/>
    </source>
</evidence>